<dbReference type="Pfam" id="PF01107">
    <property type="entry name" value="MP"/>
    <property type="match status" value="1"/>
</dbReference>
<keyword evidence="6" id="KW-0378">Hydrolase</keyword>
<evidence type="ECO:0000256" key="6">
    <source>
        <dbReference type="ARBA" id="ARBA00022801"/>
    </source>
</evidence>
<evidence type="ECO:0000313" key="9">
    <source>
        <dbReference type="EMBL" id="FAA01219.1"/>
    </source>
</evidence>
<dbReference type="Pfam" id="PF24496">
    <property type="entry name" value="DUF7588"/>
    <property type="match status" value="1"/>
</dbReference>
<dbReference type="GO" id="GO:0003964">
    <property type="term" value="F:RNA-directed DNA polymerase activity"/>
    <property type="evidence" value="ECO:0007669"/>
    <property type="project" value="UniProtKB-KW"/>
</dbReference>
<dbReference type="GO" id="GO:0006508">
    <property type="term" value="P:proteolysis"/>
    <property type="evidence" value="ECO:0007669"/>
    <property type="project" value="UniProtKB-KW"/>
</dbReference>
<evidence type="ECO:0000256" key="7">
    <source>
        <dbReference type="ARBA" id="ARBA00022918"/>
    </source>
</evidence>
<dbReference type="InterPro" id="IPR043128">
    <property type="entry name" value="Rev_trsase/Diguanyl_cyclase"/>
</dbReference>
<dbReference type="PANTHER" id="PTHR33064:SF37">
    <property type="entry name" value="RIBONUCLEASE H"/>
    <property type="match status" value="1"/>
</dbReference>
<dbReference type="CDD" id="cd00303">
    <property type="entry name" value="retropepsin_like"/>
    <property type="match status" value="1"/>
</dbReference>
<evidence type="ECO:0000256" key="2">
    <source>
        <dbReference type="ARBA" id="ARBA00022679"/>
    </source>
</evidence>
<evidence type="ECO:0000256" key="5">
    <source>
        <dbReference type="ARBA" id="ARBA00022759"/>
    </source>
</evidence>
<dbReference type="SUPFAM" id="SSF50630">
    <property type="entry name" value="Acid proteases"/>
    <property type="match status" value="1"/>
</dbReference>
<sequence length="1422" mass="165379">MSWLVRSRRATDRSVASCSSEKSVGTMSVKNASSISFEDIEKSISNWKIPKVNIKEIYHVGTFSLLSDYYIKTIEKTIPISSLHETLHLLSEREINSIRAKHQYHYLHFGLIQVAIRSLTRKGLNVSVLACLRDCRNKRFKDSLLGMVEASLSNGPVYFNTFPDFSVSLSDTNIHKVLTLNLQTSGYELEPGSENISVTYRVYYKAMTTLAPCAKHYTPKGLTTLLQTNPNNRCTTPKTLKWDEITLPEKWVLSQAVEPKSMDQSEVESLIETPDGDVEITFASKQKAFLQSRPSVSLDSRPRTKPQNVVYATYEDNFDEPSISDFNINVIELDVGFVIALEEEEFEIDKELLRREIRLPKNRTKTKRYLEEVDKSFRMKIREVWHNEMREQRRNIFFFDWYENSQIIYFEEFFKTQKKGKGVCNEERKQEHDKSVIKVFSDYGSTSKTYITYSPFKLTQQSQDIRGKNCFPESTYEKSIENNFLGYLVEQQKTQDLSPEQQDSKTIPMEPIILRSHEEPSSHSQFEVSIPQSETYLLPYSYPITTILIPTANNEQQKGNFITTPKDKVAKFFGIPNNFPNTNDQMSNSLTKIQASSYDKLTLQKEVSSFYNKIDSSVNRNLESYITRIINTSFYNIINDPKGITRSKFRLFHNVLFSKIYIQPNPNKTLCYHSQTKNSFERKSQNQISAEALCTNNEILVHKQDLFGSIFVISDTNQFGTFNPEEERTKRKLKINDLFQEQNYTKKELRDLKGKIRSLELQNNSCMGQDEEVVNSINSYVKQKWYAEVRYKFNDGFQFSYKTLIDSGADVNCIREGIIPFKYFEKSSHKIHAADGNLLKVNYKIPSIHVCINGVCIKTSFLLIKDLKQGVILGTPFLSLIKPFIVTEKGIQFRIRDKNVKLKFSSKPEQTMLNYLKEIITQKEQFVSDISSEIKNARISQTLNDPRFQEKIILLEKRFIKDICSDFPSAFWHRKKHVVGLPYISNFNEDKIPTKARPIQMNSRLLEICKQEIKNLLDKGLIRKSSSPWSCAAFYVENAAEKERGVPRLVINYKPLNKVLQWIRYPIPYKHDLIRRIQGSKIYSKFDMKSGFWQIQIKEEDRYKTAFTTPFGHYEWNVMPFGLKNAPSEFQKIMNEIFLPFTSFIIVYIDDVLIFSQDVDQHWKHLNIFYKIIVQNGLVVSAKKMKLFQTNVQFLGYKIQYDQVQPVARVIEFAEKFPDEIKDKTQLQRFLGCLNYVSDFYKDLAKDRKILTERLKKKPPAWTAKHTQAVKKIKGKVKTLPCLYILDQDAFKIIESDASDHGYGGILKQKKDSKEQLVRFTSGTWNEAQKNYSTIKKEILAIVKVISKFQGELLNQRFLLRIDCKAAKDVLQKDVENLVSKQIFARWQAILSCFDFEIEYIKGELNSLPDFLSREFLQGYGT</sequence>
<dbReference type="CDD" id="cd01647">
    <property type="entry name" value="RT_LTR"/>
    <property type="match status" value="1"/>
</dbReference>
<feature type="domain" description="Reverse transcriptase" evidence="8">
    <location>
        <begin position="1020"/>
        <end position="1199"/>
    </location>
</feature>
<keyword evidence="3" id="KW-0548">Nucleotidyltransferase</keyword>
<evidence type="ECO:0000256" key="1">
    <source>
        <dbReference type="ARBA" id="ARBA00022670"/>
    </source>
</evidence>
<dbReference type="PROSITE" id="PS50878">
    <property type="entry name" value="RT_POL"/>
    <property type="match status" value="1"/>
</dbReference>
<dbReference type="PANTHER" id="PTHR33064">
    <property type="entry name" value="POL PROTEIN"/>
    <property type="match status" value="1"/>
</dbReference>
<dbReference type="InterPro" id="IPR000477">
    <property type="entry name" value="RT_dom"/>
</dbReference>
<dbReference type="GO" id="GO:0008233">
    <property type="term" value="F:peptidase activity"/>
    <property type="evidence" value="ECO:0007669"/>
    <property type="project" value="UniProtKB-KW"/>
</dbReference>
<dbReference type="InterPro" id="IPR041577">
    <property type="entry name" value="RT_RNaseH_2"/>
</dbReference>
<dbReference type="SUPFAM" id="SSF56672">
    <property type="entry name" value="DNA/RNA polymerases"/>
    <property type="match status" value="1"/>
</dbReference>
<dbReference type="Gene3D" id="2.40.70.10">
    <property type="entry name" value="Acid Proteases"/>
    <property type="match status" value="1"/>
</dbReference>
<dbReference type="InterPro" id="IPR028919">
    <property type="entry name" value="Viral_movement"/>
</dbReference>
<accession>A0A224QSZ6</accession>
<dbReference type="InterPro" id="IPR056010">
    <property type="entry name" value="DUF7588"/>
</dbReference>
<dbReference type="EMBL" id="BR001406">
    <property type="protein sequence ID" value="FAA01219.1"/>
    <property type="molecule type" value="Genomic_DNA"/>
</dbReference>
<dbReference type="Pfam" id="PF00078">
    <property type="entry name" value="RVT_1"/>
    <property type="match status" value="1"/>
</dbReference>
<keyword evidence="7" id="KW-0695">RNA-directed DNA polymerase</keyword>
<keyword evidence="2" id="KW-0808">Transferase</keyword>
<protein>
    <submittedName>
        <fullName evidence="9">Polyprotein</fullName>
    </submittedName>
</protein>
<evidence type="ECO:0000256" key="3">
    <source>
        <dbReference type="ARBA" id="ARBA00022695"/>
    </source>
</evidence>
<dbReference type="InterPro" id="IPR051320">
    <property type="entry name" value="Viral_Replic_Matur_Polypro"/>
</dbReference>
<reference evidence="9" key="1">
    <citation type="journal article" date="2017" name="PLoS Pathog.">
        <title>Genomic fossils reveal adaptation of non-autonomous pararetroviruses driven by concerted evolution of noncoding regulatory sequences.</title>
        <authorList>
            <person name="Chen S."/>
            <person name="Zheng H."/>
            <person name="Kishima Y."/>
        </authorList>
    </citation>
    <scope>NUCLEOTIDE SEQUENCE</scope>
</reference>
<dbReference type="GO" id="GO:0004519">
    <property type="term" value="F:endonuclease activity"/>
    <property type="evidence" value="ECO:0007669"/>
    <property type="project" value="UniProtKB-KW"/>
</dbReference>
<keyword evidence="1" id="KW-0645">Protease</keyword>
<organism evidence="9">
    <name type="scientific">Oryza sativa subsp. japonica</name>
    <name type="common">Rice</name>
    <dbReference type="NCBI Taxonomy" id="39947"/>
    <lineage>
        <taxon>Eukaryota</taxon>
        <taxon>Viridiplantae</taxon>
        <taxon>Streptophyta</taxon>
        <taxon>Embryophyta</taxon>
        <taxon>Tracheophyta</taxon>
        <taxon>Spermatophyta</taxon>
        <taxon>Magnoliopsida</taxon>
        <taxon>Liliopsida</taxon>
        <taxon>Poales</taxon>
        <taxon>Poaceae</taxon>
        <taxon>BOP clade</taxon>
        <taxon>Oryzoideae</taxon>
        <taxon>Oryzeae</taxon>
        <taxon>Oryzinae</taxon>
        <taxon>Oryza</taxon>
        <taxon>Oryza sativa</taxon>
    </lineage>
</organism>
<evidence type="ECO:0000256" key="4">
    <source>
        <dbReference type="ARBA" id="ARBA00022722"/>
    </source>
</evidence>
<evidence type="ECO:0000259" key="8">
    <source>
        <dbReference type="PROSITE" id="PS50878"/>
    </source>
</evidence>
<gene>
    <name evidence="9" type="primary">ORF1</name>
</gene>
<name>A0A224QSZ6_ORYSJ</name>
<dbReference type="Gene3D" id="3.30.70.270">
    <property type="match status" value="2"/>
</dbReference>
<dbReference type="Pfam" id="PF17919">
    <property type="entry name" value="RT_RNaseH_2"/>
    <property type="match status" value="1"/>
</dbReference>
<dbReference type="FunFam" id="3.10.10.10:FF:000007">
    <property type="entry name" value="Retrovirus-related Pol polyprotein from transposon 17.6-like Protein"/>
    <property type="match status" value="1"/>
</dbReference>
<dbReference type="InterPro" id="IPR043502">
    <property type="entry name" value="DNA/RNA_pol_sf"/>
</dbReference>
<keyword evidence="5" id="KW-0255">Endonuclease</keyword>
<proteinExistence type="predicted"/>
<dbReference type="InterPro" id="IPR021109">
    <property type="entry name" value="Peptidase_aspartic_dom_sf"/>
</dbReference>
<keyword evidence="4" id="KW-0540">Nuclease</keyword>
<dbReference type="Gene3D" id="3.10.10.10">
    <property type="entry name" value="HIV Type 1 Reverse Transcriptase, subunit A, domain 1"/>
    <property type="match status" value="1"/>
</dbReference>
<dbReference type="CDD" id="cd09274">
    <property type="entry name" value="RNase_HI_RT_Ty3"/>
    <property type="match status" value="1"/>
</dbReference>